<keyword evidence="3" id="KW-1185">Reference proteome</keyword>
<evidence type="ECO:0000313" key="2">
    <source>
        <dbReference type="EMBL" id="MET3656382.1"/>
    </source>
</evidence>
<proteinExistence type="predicted"/>
<gene>
    <name evidence="2" type="ORF">ABIC55_001466</name>
</gene>
<dbReference type="InterPro" id="IPR041584">
    <property type="entry name" value="Put_pPIWI_pnuc_2"/>
</dbReference>
<evidence type="ECO:0000259" key="1">
    <source>
        <dbReference type="Pfam" id="PF18166"/>
    </source>
</evidence>
<dbReference type="RefSeq" id="WP_342538635.1">
    <property type="nucleotide sequence ID" value="NZ_JBEPME010000001.1"/>
</dbReference>
<protein>
    <recommendedName>
        <fullName evidence="1">Predicted pPIWI-associating nuclease group 2 domain-containing protein</fullName>
    </recommendedName>
</protein>
<accession>A0ABV2K5L1</accession>
<sequence length="71" mass="8067">MTVILLLANIAGIVDVEHQYGSNRDFRNGDGIRMSMSHPFNIELQIDVITPLEIDIEIDDIKVDNSSFYDE</sequence>
<comment type="caution">
    <text evidence="2">The sequence shown here is derived from an EMBL/GenBank/DDBJ whole genome shotgun (WGS) entry which is preliminary data.</text>
</comment>
<reference evidence="2 3" key="1">
    <citation type="submission" date="2024-06" db="EMBL/GenBank/DDBJ databases">
        <title>Sorghum-associated microbial communities from plants grown in Nebraska, USA.</title>
        <authorList>
            <person name="Schachtman D."/>
        </authorList>
    </citation>
    <scope>NUCLEOTIDE SEQUENCE [LARGE SCALE GENOMIC DNA]</scope>
    <source>
        <strain evidence="2 3">1288</strain>
    </source>
</reference>
<evidence type="ECO:0000313" key="3">
    <source>
        <dbReference type="Proteomes" id="UP001549104"/>
    </source>
</evidence>
<dbReference type="Pfam" id="PF18166">
    <property type="entry name" value="pP_pnuc_2"/>
    <property type="match status" value="1"/>
</dbReference>
<feature type="domain" description="Predicted pPIWI-associating nuclease group 2" evidence="1">
    <location>
        <begin position="10"/>
        <end position="69"/>
    </location>
</feature>
<organism evidence="2 3">
    <name type="scientific">Sporosarcina psychrophila</name>
    <name type="common">Bacillus psychrophilus</name>
    <dbReference type="NCBI Taxonomy" id="1476"/>
    <lineage>
        <taxon>Bacteria</taxon>
        <taxon>Bacillati</taxon>
        <taxon>Bacillota</taxon>
        <taxon>Bacilli</taxon>
        <taxon>Bacillales</taxon>
        <taxon>Caryophanaceae</taxon>
        <taxon>Sporosarcina</taxon>
    </lineage>
</organism>
<name>A0ABV2K5L1_SPOPS</name>
<dbReference type="Proteomes" id="UP001549104">
    <property type="component" value="Unassembled WGS sequence"/>
</dbReference>
<dbReference type="EMBL" id="JBEPME010000001">
    <property type="protein sequence ID" value="MET3656382.1"/>
    <property type="molecule type" value="Genomic_DNA"/>
</dbReference>